<evidence type="ECO:0000256" key="7">
    <source>
        <dbReference type="RuleBase" id="RU003346"/>
    </source>
</evidence>
<dbReference type="InterPro" id="IPR020846">
    <property type="entry name" value="MFS_dom"/>
</dbReference>
<dbReference type="InterPro" id="IPR003663">
    <property type="entry name" value="Sugar/inositol_transpt"/>
</dbReference>
<dbReference type="RefSeq" id="XP_041135328.1">
    <property type="nucleotide sequence ID" value="XM_041282552.1"/>
</dbReference>
<gene>
    <name evidence="11" type="ORF">BRETT_004053</name>
</gene>
<proteinExistence type="inferred from homology"/>
<evidence type="ECO:0000256" key="1">
    <source>
        <dbReference type="ARBA" id="ARBA00004141"/>
    </source>
</evidence>
<feature type="transmembrane region" description="Helical" evidence="9">
    <location>
        <begin position="322"/>
        <end position="343"/>
    </location>
</feature>
<dbReference type="InterPro" id="IPR005829">
    <property type="entry name" value="Sugar_transporter_CS"/>
</dbReference>
<dbReference type="FunFam" id="1.20.1250.20:FF:000134">
    <property type="entry name" value="MFS sugar transporter protein"/>
    <property type="match status" value="1"/>
</dbReference>
<evidence type="ECO:0000256" key="5">
    <source>
        <dbReference type="ARBA" id="ARBA00022989"/>
    </source>
</evidence>
<evidence type="ECO:0000256" key="6">
    <source>
        <dbReference type="ARBA" id="ARBA00023136"/>
    </source>
</evidence>
<evidence type="ECO:0000256" key="3">
    <source>
        <dbReference type="ARBA" id="ARBA00022448"/>
    </source>
</evidence>
<evidence type="ECO:0000313" key="12">
    <source>
        <dbReference type="Proteomes" id="UP000663131"/>
    </source>
</evidence>
<comment type="subcellular location">
    <subcellularLocation>
        <location evidence="1">Membrane</location>
        <topology evidence="1">Multi-pass membrane protein</topology>
    </subcellularLocation>
</comment>
<feature type="transmembrane region" description="Helical" evidence="9">
    <location>
        <begin position="158"/>
        <end position="179"/>
    </location>
</feature>
<dbReference type="PANTHER" id="PTHR48022">
    <property type="entry name" value="PLASTIDIC GLUCOSE TRANSPORTER 4"/>
    <property type="match status" value="1"/>
</dbReference>
<evidence type="ECO:0000256" key="9">
    <source>
        <dbReference type="SAM" id="Phobius"/>
    </source>
</evidence>
<comment type="similarity">
    <text evidence="2 7">Belongs to the major facilitator superfamily. Sugar transporter (TC 2.A.1.1) family.</text>
</comment>
<organism evidence="11 12">
    <name type="scientific">Dekkera bruxellensis</name>
    <name type="common">Brettanomyces custersii</name>
    <dbReference type="NCBI Taxonomy" id="5007"/>
    <lineage>
        <taxon>Eukaryota</taxon>
        <taxon>Fungi</taxon>
        <taxon>Dikarya</taxon>
        <taxon>Ascomycota</taxon>
        <taxon>Saccharomycotina</taxon>
        <taxon>Pichiomycetes</taxon>
        <taxon>Pichiales</taxon>
        <taxon>Pichiaceae</taxon>
        <taxon>Brettanomyces</taxon>
    </lineage>
</organism>
<feature type="transmembrane region" description="Helical" evidence="9">
    <location>
        <begin position="363"/>
        <end position="382"/>
    </location>
</feature>
<dbReference type="OrthoDB" id="6133115at2759"/>
<dbReference type="GeneID" id="64575976"/>
<evidence type="ECO:0000256" key="2">
    <source>
        <dbReference type="ARBA" id="ARBA00010992"/>
    </source>
</evidence>
<keyword evidence="5 9" id="KW-1133">Transmembrane helix</keyword>
<feature type="transmembrane region" description="Helical" evidence="9">
    <location>
        <begin position="430"/>
        <end position="449"/>
    </location>
</feature>
<dbReference type="GO" id="GO:0005351">
    <property type="term" value="F:carbohydrate:proton symporter activity"/>
    <property type="evidence" value="ECO:0007669"/>
    <property type="project" value="TreeGrafter"/>
</dbReference>
<protein>
    <recommendedName>
        <fullName evidence="10">Major facilitator superfamily (MFS) profile domain-containing protein</fullName>
    </recommendedName>
</protein>
<evidence type="ECO:0000259" key="10">
    <source>
        <dbReference type="PROSITE" id="PS50850"/>
    </source>
</evidence>
<dbReference type="KEGG" id="bbrx:BRETT_004053"/>
<reference evidence="11" key="1">
    <citation type="submission" date="2020-10" db="EMBL/GenBank/DDBJ databases">
        <authorList>
            <person name="Palmer J.M."/>
        </authorList>
    </citation>
    <scope>NUCLEOTIDE SEQUENCE</scope>
    <source>
        <strain evidence="11">UCD 2041</strain>
    </source>
</reference>
<dbReference type="InterPro" id="IPR005828">
    <property type="entry name" value="MFS_sugar_transport-like"/>
</dbReference>
<dbReference type="PANTHER" id="PTHR48022:SF64">
    <property type="entry name" value="MAJOR FACILITATOR SUPERFAMILY (MFS) PROFILE DOMAIN-CONTAINING PROTEIN"/>
    <property type="match status" value="1"/>
</dbReference>
<feature type="transmembrane region" description="Helical" evidence="9">
    <location>
        <begin position="199"/>
        <end position="217"/>
    </location>
</feature>
<dbReference type="NCBIfam" id="TIGR00879">
    <property type="entry name" value="SP"/>
    <property type="match status" value="1"/>
</dbReference>
<name>A0A871R3P8_DEKBR</name>
<feature type="transmembrane region" description="Helical" evidence="9">
    <location>
        <begin position="389"/>
        <end position="410"/>
    </location>
</feature>
<feature type="region of interest" description="Disordered" evidence="8">
    <location>
        <begin position="1"/>
        <end position="26"/>
    </location>
</feature>
<keyword evidence="4 9" id="KW-0812">Transmembrane</keyword>
<dbReference type="Proteomes" id="UP000663131">
    <property type="component" value="Chromosome 5"/>
</dbReference>
<feature type="compositionally biased region" description="Polar residues" evidence="8">
    <location>
        <begin position="16"/>
        <end position="26"/>
    </location>
</feature>
<feature type="transmembrane region" description="Helical" evidence="9">
    <location>
        <begin position="128"/>
        <end position="146"/>
    </location>
</feature>
<evidence type="ECO:0000313" key="11">
    <source>
        <dbReference type="EMBL" id="QOU18835.1"/>
    </source>
</evidence>
<dbReference type="PROSITE" id="PS00217">
    <property type="entry name" value="SUGAR_TRANSPORT_2"/>
    <property type="match status" value="1"/>
</dbReference>
<dbReference type="AlphaFoldDB" id="A0A871R3P8"/>
<feature type="transmembrane region" description="Helical" evidence="9">
    <location>
        <begin position="488"/>
        <end position="509"/>
    </location>
</feature>
<evidence type="ECO:0000256" key="4">
    <source>
        <dbReference type="ARBA" id="ARBA00022692"/>
    </source>
</evidence>
<reference evidence="11" key="2">
    <citation type="journal article" name="BMC Genomics">
        <title>New genome assemblies reveal patterns of domestication and adaptation across Brettanomyces (Dekkera) species.</title>
        <authorList>
            <person name="Roach M.J."/>
            <person name="Borneman A.R."/>
        </authorList>
    </citation>
    <scope>NUCLEOTIDE SEQUENCE</scope>
    <source>
        <strain evidence="11">UCD 2041</strain>
    </source>
</reference>
<feature type="domain" description="Major facilitator superfamily (MFS) profile" evidence="10">
    <location>
        <begin position="56"/>
        <end position="513"/>
    </location>
</feature>
<feature type="transmembrane region" description="Helical" evidence="9">
    <location>
        <begin position="461"/>
        <end position="482"/>
    </location>
</feature>
<keyword evidence="6 9" id="KW-0472">Membrane</keyword>
<dbReference type="InterPro" id="IPR050360">
    <property type="entry name" value="MFS_Sugar_Transporters"/>
</dbReference>
<dbReference type="PROSITE" id="PS50850">
    <property type="entry name" value="MFS"/>
    <property type="match status" value="1"/>
</dbReference>
<dbReference type="InterPro" id="IPR036259">
    <property type="entry name" value="MFS_trans_sf"/>
</dbReference>
<dbReference type="GO" id="GO:0016020">
    <property type="term" value="C:membrane"/>
    <property type="evidence" value="ECO:0007669"/>
    <property type="project" value="UniProtKB-SubCell"/>
</dbReference>
<accession>A0A871R3P8</accession>
<dbReference type="Gene3D" id="1.20.1250.20">
    <property type="entry name" value="MFS general substrate transporter like domains"/>
    <property type="match status" value="1"/>
</dbReference>
<keyword evidence="3 7" id="KW-0813">Transport</keyword>
<sequence>MTNEQFNAGSDDGNSKDSLSADSLNQPEPMSIETVMPKFDGKKWWQLSHLRKLSAYIFIVALTSCNNGYDGSVLNSLYTMPNFNHAIGNVDSAVLGALTNGYVFGCFVSCFINSWVIDKFGRKPGIQIGNIIMIIGVIIQSCAGVWEKSFPSDYTGRNVLGMLIGARVVLGFGAGIIQVAAPSLISELSFPTHRSTSTAYYNSSWYLGAIVAAWVSYGTRNMANNWCWRVPVIVQGFFPLVQSCLLLFIVDESPRFLVSKGKLEEAKKVLSKNHGGGYPGSELLIDYEMTEIQLAIQQEREANEKSSYRDLIKTSATRRRTWILCCLGTFMQLSGNGLVSYYLGKVLNSIGITSTSEQLVVNGGLMIYNWGCCLIQAFLIIPNIKRRHAFNFSLFGMLICFVIWTILSAINQQRNFKQKDLGQGVLAMIFLYYFCYNVGLNGVPFTYVTEIMPFTYRGKGLNVFTWVQYVWMIYNGFVNSIAMSAIEWKYYIVYCCILAVESAIAYFTFVETSGHTLEEVAEVFGDSQKLSRITGMATLEEGKLKGNHEHIENA</sequence>
<dbReference type="Pfam" id="PF00083">
    <property type="entry name" value="Sugar_tr"/>
    <property type="match status" value="1"/>
</dbReference>
<dbReference type="PRINTS" id="PR00171">
    <property type="entry name" value="SUGRTRNSPORT"/>
</dbReference>
<evidence type="ECO:0000256" key="8">
    <source>
        <dbReference type="SAM" id="MobiDB-lite"/>
    </source>
</evidence>
<feature type="transmembrane region" description="Helical" evidence="9">
    <location>
        <begin position="94"/>
        <end position="116"/>
    </location>
</feature>
<dbReference type="EMBL" id="CP063133">
    <property type="protein sequence ID" value="QOU18835.1"/>
    <property type="molecule type" value="Genomic_DNA"/>
</dbReference>
<dbReference type="SUPFAM" id="SSF103473">
    <property type="entry name" value="MFS general substrate transporter"/>
    <property type="match status" value="1"/>
</dbReference>